<reference evidence="2" key="1">
    <citation type="submission" date="2020-02" db="EMBL/GenBank/DDBJ databases">
        <authorList>
            <person name="Meier V. D."/>
        </authorList>
    </citation>
    <scope>NUCLEOTIDE SEQUENCE</scope>
    <source>
        <strain evidence="2">AVDCRST_MAG64</strain>
    </source>
</reference>
<keyword evidence="1" id="KW-0812">Transmembrane</keyword>
<dbReference type="AlphaFoldDB" id="A0A6J4PSB4"/>
<accession>A0A6J4PSB4</accession>
<feature type="transmembrane region" description="Helical" evidence="1">
    <location>
        <begin position="36"/>
        <end position="63"/>
    </location>
</feature>
<keyword evidence="1" id="KW-0472">Membrane</keyword>
<evidence type="ECO:0000256" key="1">
    <source>
        <dbReference type="SAM" id="Phobius"/>
    </source>
</evidence>
<dbReference type="EMBL" id="CADCUQ010000652">
    <property type="protein sequence ID" value="CAA9420946.1"/>
    <property type="molecule type" value="Genomic_DNA"/>
</dbReference>
<protein>
    <submittedName>
        <fullName evidence="2">Uncharacterized protein</fullName>
    </submittedName>
</protein>
<keyword evidence="1" id="KW-1133">Transmembrane helix</keyword>
<evidence type="ECO:0000313" key="2">
    <source>
        <dbReference type="EMBL" id="CAA9420946.1"/>
    </source>
</evidence>
<gene>
    <name evidence="2" type="ORF">AVDCRST_MAG64-2920</name>
</gene>
<name>A0A6J4PSB4_9BACT</name>
<organism evidence="2">
    <name type="scientific">uncultured Phycisphaerae bacterium</name>
    <dbReference type="NCBI Taxonomy" id="904963"/>
    <lineage>
        <taxon>Bacteria</taxon>
        <taxon>Pseudomonadati</taxon>
        <taxon>Planctomycetota</taxon>
        <taxon>Phycisphaerae</taxon>
        <taxon>environmental samples</taxon>
    </lineage>
</organism>
<sequence>MTVVGPPVSSHITGEKRARRTIPAGSFNGGSMRMKVVSVCSSVVELGLFFGAAAALCMGLLALR</sequence>
<proteinExistence type="predicted"/>